<dbReference type="FunFam" id="2.60.120.330:FF:000018">
    <property type="entry name" value="2-oxoglutarate (2OG) and Fe(II)-dependent oxygenase superfamily protein"/>
    <property type="match status" value="1"/>
</dbReference>
<dbReference type="PROSITE" id="PS51471">
    <property type="entry name" value="FE2OG_OXY"/>
    <property type="match status" value="1"/>
</dbReference>
<accession>A0A834YPN9</accession>
<proteinExistence type="inferred from homology"/>
<organism evidence="7 8">
    <name type="scientific">Tetracentron sinense</name>
    <name type="common">Spur-leaf</name>
    <dbReference type="NCBI Taxonomy" id="13715"/>
    <lineage>
        <taxon>Eukaryota</taxon>
        <taxon>Viridiplantae</taxon>
        <taxon>Streptophyta</taxon>
        <taxon>Embryophyta</taxon>
        <taxon>Tracheophyta</taxon>
        <taxon>Spermatophyta</taxon>
        <taxon>Magnoliopsida</taxon>
        <taxon>Trochodendrales</taxon>
        <taxon>Trochodendraceae</taxon>
        <taxon>Tetracentron</taxon>
    </lineage>
</organism>
<dbReference type="Pfam" id="PF14226">
    <property type="entry name" value="DIOX_N"/>
    <property type="match status" value="1"/>
</dbReference>
<keyword evidence="2 4" id="KW-0479">Metal-binding</keyword>
<dbReference type="GO" id="GO:0016491">
    <property type="term" value="F:oxidoreductase activity"/>
    <property type="evidence" value="ECO:0007669"/>
    <property type="project" value="UniProtKB-KW"/>
</dbReference>
<sequence length="399" mass="45663">MLQIFWVILQLALADEAMAGSLLPAKVVSLSKLVQELAINGDELPPQYIFRDAKDSPIKASPVLSSIPVIDLSLLSSSSSPSTKEEEELEKLRSALSWCGCFQLFYEFFLFQDSTMLDLPRSYSILEFQAIGHGISSSFLDEVHEVSKGFFKLPLEEKKKYSTTVDEMEGYGNDYVLTEEQILDWSDRLFLFVHPEDQRKPKIWPDNPNGFREILHEYSMIMKSLAELLYKVMARSLNLEENSFSSQLGERKKILARFNYYPPCPRPDLVLGLKPHSDDSVVTIILQDKEVEGLQVLIDDQWVTVPTIPHALFVNLGDQMEIMSNGIFKSPVHRVVTNTERERISLAVFHDPEPEKEIGPVDGLVGEERPRLFKKVKNYTDMTFEYFQRGKRMIESAKI</sequence>
<dbReference type="PANTHER" id="PTHR47991">
    <property type="entry name" value="OXOGLUTARATE/IRON-DEPENDENT DIOXYGENASE"/>
    <property type="match status" value="1"/>
</dbReference>
<dbReference type="InterPro" id="IPR027443">
    <property type="entry name" value="IPNS-like_sf"/>
</dbReference>
<protein>
    <recommendedName>
        <fullName evidence="6">Fe2OG dioxygenase domain-containing protein</fullName>
    </recommendedName>
</protein>
<feature type="signal peptide" evidence="5">
    <location>
        <begin position="1"/>
        <end position="19"/>
    </location>
</feature>
<keyword evidence="8" id="KW-1185">Reference proteome</keyword>
<dbReference type="AlphaFoldDB" id="A0A834YPN9"/>
<feature type="domain" description="Fe2OG dioxygenase" evidence="6">
    <location>
        <begin position="252"/>
        <end position="352"/>
    </location>
</feature>
<comment type="similarity">
    <text evidence="1 4">Belongs to the iron/ascorbate-dependent oxidoreductase family.</text>
</comment>
<keyword evidence="3 4" id="KW-0408">Iron</keyword>
<dbReference type="SUPFAM" id="SSF51197">
    <property type="entry name" value="Clavaminate synthase-like"/>
    <property type="match status" value="2"/>
</dbReference>
<dbReference type="OrthoDB" id="288590at2759"/>
<evidence type="ECO:0000313" key="8">
    <source>
        <dbReference type="Proteomes" id="UP000655225"/>
    </source>
</evidence>
<reference evidence="7 8" key="1">
    <citation type="submission" date="2020-04" db="EMBL/GenBank/DDBJ databases">
        <title>Plant Genome Project.</title>
        <authorList>
            <person name="Zhang R.-G."/>
        </authorList>
    </citation>
    <scope>NUCLEOTIDE SEQUENCE [LARGE SCALE GENOMIC DNA]</scope>
    <source>
        <strain evidence="7">YNK0</strain>
        <tissue evidence="7">Leaf</tissue>
    </source>
</reference>
<dbReference type="InterPro" id="IPR050295">
    <property type="entry name" value="Plant_2OG-oxidoreductases"/>
</dbReference>
<evidence type="ECO:0000256" key="4">
    <source>
        <dbReference type="RuleBase" id="RU003682"/>
    </source>
</evidence>
<keyword evidence="5" id="KW-0732">Signal</keyword>
<dbReference type="Gene3D" id="2.60.120.330">
    <property type="entry name" value="B-lactam Antibiotic, Isopenicillin N Synthase, Chain"/>
    <property type="match status" value="1"/>
</dbReference>
<name>A0A834YPN9_TETSI</name>
<evidence type="ECO:0000256" key="2">
    <source>
        <dbReference type="ARBA" id="ARBA00022723"/>
    </source>
</evidence>
<dbReference type="InterPro" id="IPR044861">
    <property type="entry name" value="IPNS-like_FE2OG_OXY"/>
</dbReference>
<dbReference type="EMBL" id="JABCRI010000015">
    <property type="protein sequence ID" value="KAF8393129.1"/>
    <property type="molecule type" value="Genomic_DNA"/>
</dbReference>
<keyword evidence="4" id="KW-0560">Oxidoreductase</keyword>
<evidence type="ECO:0000256" key="3">
    <source>
        <dbReference type="ARBA" id="ARBA00023004"/>
    </source>
</evidence>
<dbReference type="InterPro" id="IPR026992">
    <property type="entry name" value="DIOX_N"/>
</dbReference>
<dbReference type="GO" id="GO:0046872">
    <property type="term" value="F:metal ion binding"/>
    <property type="evidence" value="ECO:0007669"/>
    <property type="project" value="UniProtKB-KW"/>
</dbReference>
<dbReference type="OMA" id="INETYPR"/>
<evidence type="ECO:0000313" key="7">
    <source>
        <dbReference type="EMBL" id="KAF8393129.1"/>
    </source>
</evidence>
<dbReference type="Pfam" id="PF03171">
    <property type="entry name" value="2OG-FeII_Oxy"/>
    <property type="match status" value="1"/>
</dbReference>
<feature type="chain" id="PRO_5032485228" description="Fe2OG dioxygenase domain-containing protein" evidence="5">
    <location>
        <begin position="20"/>
        <end position="399"/>
    </location>
</feature>
<dbReference type="Proteomes" id="UP000655225">
    <property type="component" value="Unassembled WGS sequence"/>
</dbReference>
<comment type="caution">
    <text evidence="7">The sequence shown here is derived from an EMBL/GenBank/DDBJ whole genome shotgun (WGS) entry which is preliminary data.</text>
</comment>
<gene>
    <name evidence="7" type="ORF">HHK36_021370</name>
</gene>
<evidence type="ECO:0000259" key="6">
    <source>
        <dbReference type="PROSITE" id="PS51471"/>
    </source>
</evidence>
<evidence type="ECO:0000256" key="5">
    <source>
        <dbReference type="SAM" id="SignalP"/>
    </source>
</evidence>
<evidence type="ECO:0000256" key="1">
    <source>
        <dbReference type="ARBA" id="ARBA00008056"/>
    </source>
</evidence>
<dbReference type="InterPro" id="IPR005123">
    <property type="entry name" value="Oxoglu/Fe-dep_dioxygenase_dom"/>
</dbReference>